<sequence length="169" mass="17926">MENPRPEKVATVMEIAAKLRSADAAILTEYRGLTVSQMAGIRRQLREAGGEWKVYKNSLARLAAIQTGAEALSSELVGPTAIAFVKGDVAAAAKVLREASKVNPQLVLKGGVMGDKILSAKDVEVLADLPSRETLLAMFAGLLTALPRNLAYGLKALIDQKESEAVPAE</sequence>
<evidence type="ECO:0000256" key="1">
    <source>
        <dbReference type="ARBA" id="ARBA00008889"/>
    </source>
</evidence>
<accession>A0A6J6XYC3</accession>
<dbReference type="PANTHER" id="PTHR11560">
    <property type="entry name" value="39S RIBOSOMAL PROTEIN L10, MITOCHONDRIAL"/>
    <property type="match status" value="1"/>
</dbReference>
<evidence type="ECO:0000313" key="4">
    <source>
        <dbReference type="EMBL" id="CAB4800564.1"/>
    </source>
</evidence>
<dbReference type="PROSITE" id="PS01109">
    <property type="entry name" value="RIBOSOMAL_L10"/>
    <property type="match status" value="1"/>
</dbReference>
<dbReference type="HAMAP" id="MF_00362">
    <property type="entry name" value="Ribosomal_uL10"/>
    <property type="match status" value="1"/>
</dbReference>
<gene>
    <name evidence="4" type="ORF">UFOPK3001_00929</name>
    <name evidence="5" type="ORF">UFOPK3954_00554</name>
</gene>
<dbReference type="CDD" id="cd05797">
    <property type="entry name" value="Ribosomal_L10"/>
    <property type="match status" value="1"/>
</dbReference>
<dbReference type="InterPro" id="IPR002363">
    <property type="entry name" value="Ribosomal_uL10_CS_bac"/>
</dbReference>
<organism evidence="4">
    <name type="scientific">freshwater metagenome</name>
    <dbReference type="NCBI Taxonomy" id="449393"/>
    <lineage>
        <taxon>unclassified sequences</taxon>
        <taxon>metagenomes</taxon>
        <taxon>ecological metagenomes</taxon>
    </lineage>
</organism>
<evidence type="ECO:0000313" key="5">
    <source>
        <dbReference type="EMBL" id="CAB4981245.1"/>
    </source>
</evidence>
<keyword evidence="2" id="KW-0689">Ribosomal protein</keyword>
<dbReference type="EMBL" id="CAFBON010000040">
    <property type="protein sequence ID" value="CAB4981245.1"/>
    <property type="molecule type" value="Genomic_DNA"/>
</dbReference>
<dbReference type="InterPro" id="IPR001790">
    <property type="entry name" value="Ribosomal_uL10"/>
</dbReference>
<keyword evidence="3" id="KW-0687">Ribonucleoprotein</keyword>
<dbReference type="Gene3D" id="3.30.70.1730">
    <property type="match status" value="1"/>
</dbReference>
<dbReference type="SUPFAM" id="SSF160369">
    <property type="entry name" value="Ribosomal protein L10-like"/>
    <property type="match status" value="1"/>
</dbReference>
<comment type="similarity">
    <text evidence="1">Belongs to the universal ribosomal protein uL10 family.</text>
</comment>
<reference evidence="4" key="1">
    <citation type="submission" date="2020-05" db="EMBL/GenBank/DDBJ databases">
        <authorList>
            <person name="Chiriac C."/>
            <person name="Salcher M."/>
            <person name="Ghai R."/>
            <person name="Kavagutti S V."/>
        </authorList>
    </citation>
    <scope>NUCLEOTIDE SEQUENCE</scope>
</reference>
<proteinExistence type="inferred from homology"/>
<evidence type="ECO:0000256" key="2">
    <source>
        <dbReference type="ARBA" id="ARBA00022980"/>
    </source>
</evidence>
<dbReference type="InterPro" id="IPR022973">
    <property type="entry name" value="Ribosomal_uL10_bac"/>
</dbReference>
<protein>
    <submittedName>
        <fullName evidence="4">Unannotated protein</fullName>
    </submittedName>
</protein>
<dbReference type="NCBIfam" id="NF000955">
    <property type="entry name" value="PRK00099.1-1"/>
    <property type="match status" value="1"/>
</dbReference>
<dbReference type="AlphaFoldDB" id="A0A6J6XYC3"/>
<name>A0A6J6XYC3_9ZZZZ</name>
<dbReference type="GO" id="GO:0015934">
    <property type="term" value="C:large ribosomal subunit"/>
    <property type="evidence" value="ECO:0007669"/>
    <property type="project" value="InterPro"/>
</dbReference>
<dbReference type="EMBL" id="CAFAAJ010000048">
    <property type="protein sequence ID" value="CAB4800564.1"/>
    <property type="molecule type" value="Genomic_DNA"/>
</dbReference>
<dbReference type="GO" id="GO:0006412">
    <property type="term" value="P:translation"/>
    <property type="evidence" value="ECO:0007669"/>
    <property type="project" value="InterPro"/>
</dbReference>
<dbReference type="Pfam" id="PF00466">
    <property type="entry name" value="Ribosomal_L10"/>
    <property type="match status" value="1"/>
</dbReference>
<evidence type="ECO:0000256" key="3">
    <source>
        <dbReference type="ARBA" id="ARBA00023274"/>
    </source>
</evidence>
<dbReference type="GO" id="GO:0003735">
    <property type="term" value="F:structural constituent of ribosome"/>
    <property type="evidence" value="ECO:0007669"/>
    <property type="project" value="InterPro"/>
</dbReference>
<dbReference type="InterPro" id="IPR047865">
    <property type="entry name" value="Ribosomal_uL10_bac_type"/>
</dbReference>
<dbReference type="InterPro" id="IPR043141">
    <property type="entry name" value="Ribosomal_uL10-like_sf"/>
</dbReference>